<comment type="caution">
    <text evidence="2">The sequence shown here is derived from an EMBL/GenBank/DDBJ whole genome shotgun (WGS) entry which is preliminary data.</text>
</comment>
<protein>
    <submittedName>
        <fullName evidence="2">Uncharacterized protein</fullName>
    </submittedName>
</protein>
<dbReference type="RefSeq" id="WP_175593951.1">
    <property type="nucleotide sequence ID" value="NZ_JABWGN010000015.1"/>
</dbReference>
<dbReference type="Proteomes" id="UP000586042">
    <property type="component" value="Unassembled WGS sequence"/>
</dbReference>
<keyword evidence="3" id="KW-1185">Reference proteome</keyword>
<dbReference type="AlphaFoldDB" id="A0A7Y6M645"/>
<dbReference type="EMBL" id="JABWGN010000015">
    <property type="protein sequence ID" value="NUW36513.1"/>
    <property type="molecule type" value="Genomic_DNA"/>
</dbReference>
<gene>
    <name evidence="2" type="ORF">HTZ77_34670</name>
</gene>
<organism evidence="2 3">
    <name type="scientific">Nonomuraea montanisoli</name>
    <dbReference type="NCBI Taxonomy" id="2741721"/>
    <lineage>
        <taxon>Bacteria</taxon>
        <taxon>Bacillati</taxon>
        <taxon>Actinomycetota</taxon>
        <taxon>Actinomycetes</taxon>
        <taxon>Streptosporangiales</taxon>
        <taxon>Streptosporangiaceae</taxon>
        <taxon>Nonomuraea</taxon>
    </lineage>
</organism>
<evidence type="ECO:0000313" key="3">
    <source>
        <dbReference type="Proteomes" id="UP000586042"/>
    </source>
</evidence>
<evidence type="ECO:0000256" key="1">
    <source>
        <dbReference type="SAM" id="Phobius"/>
    </source>
</evidence>
<feature type="transmembrane region" description="Helical" evidence="1">
    <location>
        <begin position="40"/>
        <end position="59"/>
    </location>
</feature>
<name>A0A7Y6M645_9ACTN</name>
<reference evidence="2 3" key="1">
    <citation type="submission" date="2020-06" db="EMBL/GenBank/DDBJ databases">
        <title>Nonomuraea sp. SMC257, a novel actinomycete isolated from soil.</title>
        <authorList>
            <person name="Chanama M."/>
        </authorList>
    </citation>
    <scope>NUCLEOTIDE SEQUENCE [LARGE SCALE GENOMIC DNA]</scope>
    <source>
        <strain evidence="2 3">SMC257</strain>
    </source>
</reference>
<accession>A0A7Y6M645</accession>
<sequence length="335" mass="36488">MLENRLREALDAKAEIYEPDPRAWNKMTEKAARRRRARRFWTVVLPAVAAVVVVGTVALTEGLFRALPAPAARPLGEVVTDGELKLWFDKVTLSDGKISDALCVETPAESRCRPYYLPKEPTAAGRLLDLNKNPVISIGVAGLDVTSLQGVEQSTDRKLAEGRLYTLKGATAKIWVMRHAPNDGLRFDFRGTGDKGYSIAGVLSRCSNLPPEGPAVELGHGVSATFHKGCLTWWIGGKSTNGTDLGADFDAAEEVRREPLVAMGYGERWYGLVRGGTARVEMVHPGGKRLSADAKPDPWGMGIAVFSVPADRPLNEQDHLVIGYDAAGKEIWRSE</sequence>
<evidence type="ECO:0000313" key="2">
    <source>
        <dbReference type="EMBL" id="NUW36513.1"/>
    </source>
</evidence>
<keyword evidence="1" id="KW-0812">Transmembrane</keyword>
<keyword evidence="1" id="KW-0472">Membrane</keyword>
<proteinExistence type="predicted"/>
<keyword evidence="1" id="KW-1133">Transmembrane helix</keyword>